<sequence length="137" mass="15457">MIVNDLYELTIVGVYDRGVPNQERIVIRANQSVNLGQYGVMLGIRAAGNSAFPIRDNLLWFGDALINTGDWIFIYTGIGEAKVTTLPNSQERLYSIHWGRDKTILHHPDLVPILFRVDAVQVPYELPALPQKPKMKV</sequence>
<gene>
    <name evidence="1" type="ORF">MNODULE_07750</name>
</gene>
<keyword evidence="2" id="KW-1185">Reference proteome</keyword>
<dbReference type="RefSeq" id="WP_168058865.1">
    <property type="nucleotide sequence ID" value="NZ_VTOW01000001.1"/>
</dbReference>
<dbReference type="Proteomes" id="UP000534783">
    <property type="component" value="Unassembled WGS sequence"/>
</dbReference>
<reference evidence="1 2" key="1">
    <citation type="journal article" date="2020" name="Nature">
        <title>Bacterial chemolithoautotrophy via manganese oxidation.</title>
        <authorList>
            <person name="Yu H."/>
            <person name="Leadbetter J.R."/>
        </authorList>
    </citation>
    <scope>NUCLEOTIDE SEQUENCE [LARGE SCALE GENOMIC DNA]</scope>
    <source>
        <strain evidence="1 2">Mn-1</strain>
    </source>
</reference>
<comment type="caution">
    <text evidence="1">The sequence shown here is derived from an EMBL/GenBank/DDBJ whole genome shotgun (WGS) entry which is preliminary data.</text>
</comment>
<proteinExistence type="predicted"/>
<evidence type="ECO:0000313" key="2">
    <source>
        <dbReference type="Proteomes" id="UP000534783"/>
    </source>
</evidence>
<dbReference type="AlphaFoldDB" id="A0A7X6DNZ2"/>
<dbReference type="EMBL" id="VTOW01000001">
    <property type="protein sequence ID" value="NKE70627.1"/>
    <property type="molecule type" value="Genomic_DNA"/>
</dbReference>
<evidence type="ECO:0000313" key="1">
    <source>
        <dbReference type="EMBL" id="NKE70627.1"/>
    </source>
</evidence>
<protein>
    <submittedName>
        <fullName evidence="1">Uncharacterized protein</fullName>
    </submittedName>
</protein>
<name>A0A7X6DNZ2_9BACT</name>
<organism evidence="1 2">
    <name type="scientific">Candidatus Manganitrophus noduliformans</name>
    <dbReference type="NCBI Taxonomy" id="2606439"/>
    <lineage>
        <taxon>Bacteria</taxon>
        <taxon>Pseudomonadati</taxon>
        <taxon>Nitrospirota</taxon>
        <taxon>Nitrospiria</taxon>
        <taxon>Candidatus Troglogloeales</taxon>
        <taxon>Candidatus Manganitrophaceae</taxon>
        <taxon>Candidatus Manganitrophus</taxon>
    </lineage>
</organism>
<accession>A0A7X6DNZ2</accession>